<sequence length="931" mass="108507">MRKIFLAIYIVLAILSFSKLTELSYFEQLKRWNGINKAVGVEITPSASYITLNKHESFSFYIDVPKEGLYNIELIYKVLSDDLLENEIDIKINDKYQFFESRRIVLPQFWKSKNDFLIDRYGNQIVPEQSKLKKETIYLLKDAANLEEYPFLFFFKKGKNKIQITLNSGKILIKKIKIISPTKEISYEEYKLTHNIENNNDTFIILEAEKPDYKNDTAINPISSRDLEVNPYSTNNLLLNVLGGDSWSKSGQEVFYKIHIKNDGYYYIGFKYLQNLKPNSNVFRTIKIDNKILFEEMKRVKFPFTTKWEIIKWNYPIYLEKGDHILSLEANAYLYGNLINSIYYLINEINNIALDFKKLTGGNSANKNIEWDVLNYFPDIQKTLNNYKDELEKIYVKALKLNDNRNNSEGLIALDAAIKNIKFLANNPNLIPKRYSLLNEGSNSIVTKLSIALTEFQRQPLILDQIYIFNNEKKLPQLKINLSKRFIEGLKRFIYSFKIKDNYSNKGKVLKVWVNRSRNYVNLIQSLADTQFTPKTGIKVDISLMPNEQKLILSYASKTAPDIALGISNWLPFELGIRGAALDLRRFDDFGKVITRFSPGALLPFIYEQKCFALPETQDFYVLFYRKDIFEKLKLPIPNTWDDVKKILPELQRYGMNFYLPIAGAGGFKPFMTTAPFIYQNDGRFYSNDGFKTALNEPNSLKGIELMTKLFTLYGVQLQVPNFFEHFRSSLSPIGISNFTTYLQLMVGAPELKNSWDIALSPGVKNGNIIERWQTGSAQSAMVFNTTKYPNEAWEFLKWWTSEKTQTDFGQRIQTLYGKEFMWNSANIKAFSKIPIPDEHKKIILEQWKWLKEVPKTPAGYMTERELSNIWIKVVLQGKNLRASVDDSVNKINKEIQRKLEEFGYIKNGEKIKNYYIPKIEDALKWRLSNE</sequence>
<dbReference type="PANTHER" id="PTHR43649:SF27">
    <property type="entry name" value="EXTRACELLULAR SOLUTE-BINDING PROTEIN FAMILY 1"/>
    <property type="match status" value="1"/>
</dbReference>
<dbReference type="SUPFAM" id="SSF53850">
    <property type="entry name" value="Periplasmic binding protein-like II"/>
    <property type="match status" value="1"/>
</dbReference>
<protein>
    <submittedName>
        <fullName evidence="1">Extracellular solute-binding protein</fullName>
    </submittedName>
</protein>
<gene>
    <name evidence="1" type="ORF">JRV97_09590</name>
</gene>
<dbReference type="Gene3D" id="2.60.120.260">
    <property type="entry name" value="Galactose-binding domain-like"/>
    <property type="match status" value="1"/>
</dbReference>
<reference evidence="1 2" key="1">
    <citation type="submission" date="2021-02" db="EMBL/GenBank/DDBJ databases">
        <title>Characterization of Marinitoga sp. nov. str. BP5-C20A.</title>
        <authorList>
            <person name="Erauso G."/>
            <person name="Postec A."/>
        </authorList>
    </citation>
    <scope>NUCLEOTIDE SEQUENCE [LARGE SCALE GENOMIC DNA]</scope>
    <source>
        <strain evidence="1 2">BP5-C20A</strain>
    </source>
</reference>
<dbReference type="InterPro" id="IPR006059">
    <property type="entry name" value="SBP"/>
</dbReference>
<dbReference type="InterPro" id="IPR050490">
    <property type="entry name" value="Bact_solute-bd_prot1"/>
</dbReference>
<dbReference type="Proteomes" id="UP001232493">
    <property type="component" value="Chromosome"/>
</dbReference>
<dbReference type="PANTHER" id="PTHR43649">
    <property type="entry name" value="ARABINOSE-BINDING PROTEIN-RELATED"/>
    <property type="match status" value="1"/>
</dbReference>
<keyword evidence="2" id="KW-1185">Reference proteome</keyword>
<accession>A0ABY8PPZ6</accession>
<dbReference type="Pfam" id="PF01547">
    <property type="entry name" value="SBP_bac_1"/>
    <property type="match status" value="1"/>
</dbReference>
<organism evidence="1 2">
    <name type="scientific">Marinitoga aeolica</name>
    <dbReference type="NCBI Taxonomy" id="2809031"/>
    <lineage>
        <taxon>Bacteria</taxon>
        <taxon>Thermotogati</taxon>
        <taxon>Thermotogota</taxon>
        <taxon>Thermotogae</taxon>
        <taxon>Petrotogales</taxon>
        <taxon>Petrotogaceae</taxon>
        <taxon>Marinitoga</taxon>
    </lineage>
</organism>
<name>A0ABY8PPZ6_9BACT</name>
<dbReference type="EMBL" id="CP069362">
    <property type="protein sequence ID" value="WGS64613.1"/>
    <property type="molecule type" value="Genomic_DNA"/>
</dbReference>
<evidence type="ECO:0000313" key="1">
    <source>
        <dbReference type="EMBL" id="WGS64613.1"/>
    </source>
</evidence>
<dbReference type="Gene3D" id="3.40.190.10">
    <property type="entry name" value="Periplasmic binding protein-like II"/>
    <property type="match status" value="1"/>
</dbReference>
<dbReference type="RefSeq" id="WP_280998409.1">
    <property type="nucleotide sequence ID" value="NZ_CP069362.1"/>
</dbReference>
<evidence type="ECO:0000313" key="2">
    <source>
        <dbReference type="Proteomes" id="UP001232493"/>
    </source>
</evidence>
<proteinExistence type="predicted"/>